<comment type="subcellular location">
    <subcellularLocation>
        <location evidence="1">Cytoplasm</location>
        <location evidence="1">Cytoskeleton</location>
    </subcellularLocation>
</comment>
<keyword evidence="2 5" id="KW-0547">Nucleotide-binding</keyword>
<evidence type="ECO:0000256" key="7">
    <source>
        <dbReference type="SAM" id="MobiDB-lite"/>
    </source>
</evidence>
<feature type="compositionally biased region" description="Low complexity" evidence="7">
    <location>
        <begin position="689"/>
        <end position="707"/>
    </location>
</feature>
<dbReference type="InterPro" id="IPR001752">
    <property type="entry name" value="Kinesin_motor_dom"/>
</dbReference>
<keyword evidence="4" id="KW-0963">Cytoplasm</keyword>
<dbReference type="CDD" id="cd01368">
    <property type="entry name" value="KISc_KIF23_like"/>
    <property type="match status" value="1"/>
</dbReference>
<dbReference type="Gene3D" id="2.60.40.4330">
    <property type="entry name" value="Kinesin-like protein Kif23, Arf6-interacting domain"/>
    <property type="match status" value="1"/>
</dbReference>
<dbReference type="GO" id="GO:0003777">
    <property type="term" value="F:microtubule motor activity"/>
    <property type="evidence" value="ECO:0007669"/>
    <property type="project" value="InterPro"/>
</dbReference>
<feature type="compositionally biased region" description="Basic and acidic residues" evidence="7">
    <location>
        <begin position="612"/>
        <end position="624"/>
    </location>
</feature>
<evidence type="ECO:0000256" key="4">
    <source>
        <dbReference type="ARBA" id="ARBA00023212"/>
    </source>
</evidence>
<dbReference type="FunFam" id="2.60.40.4330:FF:000002">
    <property type="entry name" value="Kinesin-like protein"/>
    <property type="match status" value="1"/>
</dbReference>
<name>A0A1B6JW74_9HEMI</name>
<dbReference type="GO" id="GO:0005634">
    <property type="term" value="C:nucleus"/>
    <property type="evidence" value="ECO:0007669"/>
    <property type="project" value="TreeGrafter"/>
</dbReference>
<evidence type="ECO:0000256" key="3">
    <source>
        <dbReference type="ARBA" id="ARBA00022840"/>
    </source>
</evidence>
<protein>
    <recommendedName>
        <fullName evidence="6">Kinesin-like protein</fullName>
    </recommendedName>
</protein>
<dbReference type="GO" id="GO:0016887">
    <property type="term" value="F:ATP hydrolysis activity"/>
    <property type="evidence" value="ECO:0007669"/>
    <property type="project" value="TreeGrafter"/>
</dbReference>
<organism evidence="9">
    <name type="scientific">Homalodisca liturata</name>
    <dbReference type="NCBI Taxonomy" id="320908"/>
    <lineage>
        <taxon>Eukaryota</taxon>
        <taxon>Metazoa</taxon>
        <taxon>Ecdysozoa</taxon>
        <taxon>Arthropoda</taxon>
        <taxon>Hexapoda</taxon>
        <taxon>Insecta</taxon>
        <taxon>Pterygota</taxon>
        <taxon>Neoptera</taxon>
        <taxon>Paraneoptera</taxon>
        <taxon>Hemiptera</taxon>
        <taxon>Auchenorrhyncha</taxon>
        <taxon>Membracoidea</taxon>
        <taxon>Cicadellidae</taxon>
        <taxon>Cicadellinae</taxon>
        <taxon>Proconiini</taxon>
        <taxon>Homalodisca</taxon>
    </lineage>
</organism>
<evidence type="ECO:0000256" key="5">
    <source>
        <dbReference type="PROSITE-ProRule" id="PRU00283"/>
    </source>
</evidence>
<proteinExistence type="inferred from homology"/>
<dbReference type="InterPro" id="IPR036961">
    <property type="entry name" value="Kinesin_motor_dom_sf"/>
</dbReference>
<feature type="binding site" evidence="5">
    <location>
        <begin position="113"/>
        <end position="120"/>
    </location>
    <ligand>
        <name>ATP</name>
        <dbReference type="ChEBI" id="CHEBI:30616"/>
    </ligand>
</feature>
<feature type="domain" description="Kinesin motor" evidence="8">
    <location>
        <begin position="26"/>
        <end position="437"/>
    </location>
</feature>
<dbReference type="GO" id="GO:0008017">
    <property type="term" value="F:microtubule binding"/>
    <property type="evidence" value="ECO:0007669"/>
    <property type="project" value="InterPro"/>
</dbReference>
<dbReference type="GO" id="GO:0051256">
    <property type="term" value="P:mitotic spindle midzone assembly"/>
    <property type="evidence" value="ECO:0007669"/>
    <property type="project" value="TreeGrafter"/>
</dbReference>
<dbReference type="SMART" id="SM00129">
    <property type="entry name" value="KISc"/>
    <property type="match status" value="1"/>
</dbReference>
<feature type="compositionally biased region" description="Basic and acidic residues" evidence="7">
    <location>
        <begin position="744"/>
        <end position="755"/>
    </location>
</feature>
<evidence type="ECO:0000256" key="2">
    <source>
        <dbReference type="ARBA" id="ARBA00022741"/>
    </source>
</evidence>
<dbReference type="PROSITE" id="PS50067">
    <property type="entry name" value="KINESIN_MOTOR_2"/>
    <property type="match status" value="1"/>
</dbReference>
<dbReference type="GO" id="GO:0005524">
    <property type="term" value="F:ATP binding"/>
    <property type="evidence" value="ECO:0007669"/>
    <property type="project" value="UniProtKB-UniRule"/>
</dbReference>
<feature type="compositionally biased region" description="Polar residues" evidence="7">
    <location>
        <begin position="626"/>
        <end position="639"/>
    </location>
</feature>
<keyword evidence="6" id="KW-0493">Microtubule</keyword>
<dbReference type="PANTHER" id="PTHR24115">
    <property type="entry name" value="KINESIN-RELATED"/>
    <property type="match status" value="1"/>
</dbReference>
<comment type="similarity">
    <text evidence="5 6">Belongs to the TRAFAC class myosin-kinesin ATPase superfamily. Kinesin family.</text>
</comment>
<evidence type="ECO:0000256" key="6">
    <source>
        <dbReference type="RuleBase" id="RU000394"/>
    </source>
</evidence>
<feature type="region of interest" description="Disordered" evidence="7">
    <location>
        <begin position="612"/>
        <end position="639"/>
    </location>
</feature>
<dbReference type="GO" id="GO:0005871">
    <property type="term" value="C:kinesin complex"/>
    <property type="evidence" value="ECO:0007669"/>
    <property type="project" value="TreeGrafter"/>
</dbReference>
<dbReference type="PRINTS" id="PR00380">
    <property type="entry name" value="KINESINHEAVY"/>
</dbReference>
<reference evidence="9" key="1">
    <citation type="submission" date="2015-11" db="EMBL/GenBank/DDBJ databases">
        <title>De novo transcriptome assembly of four potential Pierce s Disease insect vectors from Arizona vineyards.</title>
        <authorList>
            <person name="Tassone E.E."/>
        </authorList>
    </citation>
    <scope>NUCLEOTIDE SEQUENCE</scope>
</reference>
<sequence>MMRNQASAHRTPASKAQPQTCQVKEPIHVYCRIRPMENQSETACLKMISPSTVQMLSPETAINYRDGYLRETQYTFSYVFDPNTNQKAVFEHVALPLVDNLLQGKNGLLFTYGITGSGKTFTMTGSPQDNGIMPRALDVIFNSIANLQAKKYIFKPDKLNGFEIQSEEDAKAEGLKEIQTQLQKPKTPKVRRMESDWLNRVPEETKIEDIDEDNMYAVFVTYVEIYNNCVYDLLDDNFEELATKHKGPQSKLVREDGAKNMYVHGVTEVEVKSTEEAFEVFNKGLRRKRMAHNSLNAESSRSHSTFTVRLVQAPLDMYGETMLQDKQKISISQLSFVDLAGSERTSRTNTAGMRLREAGTINNSLMTLRICLEILRENQMNGTNKPVPYRESKLTHLFRNFFDGECIVRVIVCVNPRSDDYDENMHVMKFAEMSQEVQVVKPTPLRNIDNLPSGRRQANQIFKRAMANLNDMGANTENVPIEVGVPAVYSLASNFPSLCLSGADDDRTLKTLMMFLEFEIAKRKKFESEADVKAKDFRQRLVEQEKELLMLRHQSALVSADLVHYKEKVQSLESQVVKAELDASNAKKQSQGYERVIKRLQDEIQEKDQALSRRLQDRERDKQRFQSKIAQTAEKMSQQMELKLTDQKRKLELEMRQKDKKLQQVKRILSDEALSTPRSGLPSSYDLRTSSTESLSTPASATPSSVTVRRKGPYTPVPPSRPTPECRTRPATAVSNPRHRRSRSVSDDRWLEHRPPAPVPLNTVMQPVIKKRKSITKLTDVKDLANPKTSKYCLMTQEQDSEGDMETHIYKGDVVPTCGGGAQVILNDVEILKQKSPGSSPTRKRSGNVANVEEKCCVSIEGHSKRSKY</sequence>
<dbReference type="InterPro" id="IPR019821">
    <property type="entry name" value="Kinesin_motor_CS"/>
</dbReference>
<dbReference type="Pfam" id="PF00225">
    <property type="entry name" value="Kinesin"/>
    <property type="match status" value="1"/>
</dbReference>
<dbReference type="PROSITE" id="PS00411">
    <property type="entry name" value="KINESIN_MOTOR_1"/>
    <property type="match status" value="1"/>
</dbReference>
<dbReference type="Pfam" id="PF16540">
    <property type="entry name" value="MKLP1_Arf_bdg"/>
    <property type="match status" value="1"/>
</dbReference>
<evidence type="ECO:0000313" key="9">
    <source>
        <dbReference type="EMBL" id="JAT03472.1"/>
    </source>
</evidence>
<dbReference type="AlphaFoldDB" id="A0A1B6JW74"/>
<feature type="region of interest" description="Disordered" evidence="7">
    <location>
        <begin position="656"/>
        <end position="761"/>
    </location>
</feature>
<evidence type="ECO:0000256" key="1">
    <source>
        <dbReference type="ARBA" id="ARBA00004245"/>
    </source>
</evidence>
<dbReference type="EMBL" id="GECU01004235">
    <property type="protein sequence ID" value="JAT03472.1"/>
    <property type="molecule type" value="Transcribed_RNA"/>
</dbReference>
<evidence type="ECO:0000259" key="8">
    <source>
        <dbReference type="PROSITE" id="PS50067"/>
    </source>
</evidence>
<dbReference type="InterPro" id="IPR027640">
    <property type="entry name" value="Kinesin-like_fam"/>
</dbReference>
<dbReference type="PANTHER" id="PTHR24115:SF600">
    <property type="entry name" value="KINESIN-LIKE PROTEIN KIF23"/>
    <property type="match status" value="1"/>
</dbReference>
<dbReference type="InterPro" id="IPR032384">
    <property type="entry name" value="Kif23_Arf-bd"/>
</dbReference>
<dbReference type="InterPro" id="IPR038105">
    <property type="entry name" value="Kif23_Arf-bd_sf"/>
</dbReference>
<dbReference type="SUPFAM" id="SSF52540">
    <property type="entry name" value="P-loop containing nucleoside triphosphate hydrolases"/>
    <property type="match status" value="1"/>
</dbReference>
<keyword evidence="3 5" id="KW-0067">ATP-binding</keyword>
<keyword evidence="4" id="KW-0206">Cytoskeleton</keyword>
<dbReference type="Gene3D" id="3.40.850.10">
    <property type="entry name" value="Kinesin motor domain"/>
    <property type="match status" value="1"/>
</dbReference>
<accession>A0A1B6JW74</accession>
<dbReference type="InterPro" id="IPR027417">
    <property type="entry name" value="P-loop_NTPase"/>
</dbReference>
<dbReference type="GO" id="GO:0007018">
    <property type="term" value="P:microtubule-based movement"/>
    <property type="evidence" value="ECO:0007669"/>
    <property type="project" value="InterPro"/>
</dbReference>
<dbReference type="GO" id="GO:0005874">
    <property type="term" value="C:microtubule"/>
    <property type="evidence" value="ECO:0007669"/>
    <property type="project" value="UniProtKB-KW"/>
</dbReference>
<feature type="compositionally biased region" description="Polar residues" evidence="7">
    <location>
        <begin position="676"/>
        <end position="688"/>
    </location>
</feature>
<gene>
    <name evidence="9" type="ORF">g.37983</name>
</gene>
<keyword evidence="5 6" id="KW-0505">Motor protein</keyword>